<dbReference type="SUPFAM" id="SSF53822">
    <property type="entry name" value="Periplasmic binding protein-like I"/>
    <property type="match status" value="1"/>
</dbReference>
<evidence type="ECO:0000259" key="14">
    <source>
        <dbReference type="PROSITE" id="PS50259"/>
    </source>
</evidence>
<keyword evidence="9" id="KW-0325">Glycoprotein</keyword>
<name>A0AAJ7QG47_LATCA</name>
<dbReference type="AlphaFoldDB" id="A0AAJ7QG47"/>
<feature type="transmembrane region" description="Helical" evidence="12">
    <location>
        <begin position="748"/>
        <end position="772"/>
    </location>
</feature>
<evidence type="ECO:0000256" key="2">
    <source>
        <dbReference type="ARBA" id="ARBA00022475"/>
    </source>
</evidence>
<feature type="transmembrane region" description="Helical" evidence="12">
    <location>
        <begin position="661"/>
        <end position="683"/>
    </location>
</feature>
<dbReference type="GeneID" id="108899303"/>
<dbReference type="PRINTS" id="PR00592">
    <property type="entry name" value="CASENSINGR"/>
</dbReference>
<feature type="transmembrane region" description="Helical" evidence="12">
    <location>
        <begin position="593"/>
        <end position="615"/>
    </location>
</feature>
<dbReference type="InterPro" id="IPR038550">
    <property type="entry name" value="GPCR_3_9-Cys_sf"/>
</dbReference>
<feature type="transmembrane region" description="Helical" evidence="12">
    <location>
        <begin position="817"/>
        <end position="834"/>
    </location>
</feature>
<comment type="similarity">
    <text evidence="11">Belongs to the G-protein coupled receptor 3 family. TAS1R subfamily.</text>
</comment>
<dbReference type="PROSITE" id="PS50259">
    <property type="entry name" value="G_PROTEIN_RECEP_F3_4"/>
    <property type="match status" value="1"/>
</dbReference>
<sequence>MQMCQPLRSLVLTLITLCNVLASADGCDFAQSCGAHAPGDVIIGIMLPCHRKVKAVHERIRPESFHCSEFDLPSFMRSLATIHEIEEINAAGFLPGVRLGYLMCDTCSDASKSLQNVGHMLAINGSLNVKCNYTDFRPRVKIILGALYSEESIAVARLLNVYMVPLLSSTSSSPELSDKQRYSVFLRTIPNDNHQTKAVAKIMRHYHWNWVGVVYGDDEYGRGAFQSFLRDAEANNVCLAYQEVLPHYLGHSLSEQRIKEVAQQIHSSSAQVVLLMLKAELVEVLFKEIIRTNTSRTWIASDAWSRSWSLAQMDGINRVGDILGFTFVARKSESFDNYLKNLTTTPGGYNHFIEEYKNLRFNCSPECLSNKPPSYCTSLLKIKSVNACNFKDPQEQNDDYLVTALDTNASFLHKVAVWAVANALKKLLKCNSSSCSGEINFPPWELLKELKEVNFSLGDQNFYFDKNGDFVNGYDLVMWEMYGHHRRFHRIGRYHAVKEEIELDVKNFTWLSTDNITIPQSRCSESCPPGWVKRILNVSCCYNCTLCAEGTYSDGTDFDDCKKCPNGTWSLKGWDHCQPRWESYLRWSDPHPITMMTAAAFGILLLLVTLIIFLVYRDSPPMKRAEVRLSCVMMAGLAVSFSSVICFMGKPSVHLCRARQVMYAIGFTLCVSCILVKAYRTFLVFLPFGQITNRRLHKLYKPPVIVIVLTTLQGIICLLWLLFDSPDIDDTPPSPQSMKIIMHCREGYTYIGFGIMLSYIGLLALVGFLLAFKGRKVPQEFSETGYIIFSMLMYLFVWVCFVPVYITSNEEGTPVQASAILVSSYGIIFCHFLPKCYEALWGSKTDTLERILKRWRAITTPNLDSETGTETYIDIPRMNRPSLESSRFSISSMSTMLSSSGTLGKASPTDSELVITPMPTENEKSHAYPLSNRQEMKMTRRCKYRSISL</sequence>
<keyword evidence="10" id="KW-0807">Transducer</keyword>
<evidence type="ECO:0000256" key="4">
    <source>
        <dbReference type="ARBA" id="ARBA00022729"/>
    </source>
</evidence>
<evidence type="ECO:0000256" key="6">
    <source>
        <dbReference type="ARBA" id="ARBA00023040"/>
    </source>
</evidence>
<feature type="domain" description="G-protein coupled receptors family 3 profile" evidence="14">
    <location>
        <begin position="591"/>
        <end position="840"/>
    </location>
</feature>
<evidence type="ECO:0000313" key="15">
    <source>
        <dbReference type="Proteomes" id="UP000694890"/>
    </source>
</evidence>
<comment type="subcellular location">
    <subcellularLocation>
        <location evidence="1">Cell membrane</location>
        <topology evidence="1">Multi-pass membrane protein</topology>
    </subcellularLocation>
</comment>
<protein>
    <submittedName>
        <fullName evidence="16">G-protein coupled receptor family C group 6 member A</fullName>
    </submittedName>
</protein>
<evidence type="ECO:0000256" key="3">
    <source>
        <dbReference type="ARBA" id="ARBA00022692"/>
    </source>
</evidence>
<accession>A0AAJ7QG47</accession>
<dbReference type="Gene3D" id="2.10.50.30">
    <property type="entry name" value="GPCR, family 3, nine cysteines domain"/>
    <property type="match status" value="1"/>
</dbReference>
<dbReference type="RefSeq" id="XP_018555206.1">
    <property type="nucleotide sequence ID" value="XM_018699690.2"/>
</dbReference>
<evidence type="ECO:0000256" key="9">
    <source>
        <dbReference type="ARBA" id="ARBA00023180"/>
    </source>
</evidence>
<feature type="transmembrane region" description="Helical" evidence="12">
    <location>
        <begin position="784"/>
        <end position="805"/>
    </location>
</feature>
<dbReference type="InterPro" id="IPR028082">
    <property type="entry name" value="Peripla_BP_I"/>
</dbReference>
<dbReference type="FunFam" id="2.10.50.30:FF:000004">
    <property type="entry name" value="Taste receptor type 1 member 3-like protein"/>
    <property type="match status" value="1"/>
</dbReference>
<dbReference type="Pfam" id="PF00003">
    <property type="entry name" value="7tm_3"/>
    <property type="match status" value="1"/>
</dbReference>
<keyword evidence="6" id="KW-0297">G-protein coupled receptor</keyword>
<feature type="chain" id="PRO_5042530860" evidence="13">
    <location>
        <begin position="27"/>
        <end position="949"/>
    </location>
</feature>
<evidence type="ECO:0000256" key="7">
    <source>
        <dbReference type="ARBA" id="ARBA00023136"/>
    </source>
</evidence>
<keyword evidence="8 16" id="KW-0675">Receptor</keyword>
<dbReference type="PANTHER" id="PTHR24061">
    <property type="entry name" value="CALCIUM-SENSING RECEPTOR-RELATED"/>
    <property type="match status" value="1"/>
</dbReference>
<evidence type="ECO:0000313" key="16">
    <source>
        <dbReference type="RefSeq" id="XP_018555206.1"/>
    </source>
</evidence>
<keyword evidence="4 13" id="KW-0732">Signal</keyword>
<dbReference type="Pfam" id="PF01094">
    <property type="entry name" value="ANF_receptor"/>
    <property type="match status" value="1"/>
</dbReference>
<dbReference type="Gene3D" id="3.40.50.2300">
    <property type="match status" value="2"/>
</dbReference>
<reference evidence="16" key="1">
    <citation type="submission" date="2025-08" db="UniProtKB">
        <authorList>
            <consortium name="RefSeq"/>
        </authorList>
    </citation>
    <scope>IDENTIFICATION</scope>
    <source>
        <tissue evidence="16">Brain</tissue>
    </source>
</reference>
<dbReference type="InterPro" id="IPR011500">
    <property type="entry name" value="GPCR_3_9-Cys_dom"/>
</dbReference>
<feature type="transmembrane region" description="Helical" evidence="12">
    <location>
        <begin position="627"/>
        <end position="649"/>
    </location>
</feature>
<gene>
    <name evidence="16" type="primary">LOC108899303</name>
</gene>
<dbReference type="InterPro" id="IPR017978">
    <property type="entry name" value="GPCR_3_C"/>
</dbReference>
<dbReference type="InterPro" id="IPR000337">
    <property type="entry name" value="GPCR_3"/>
</dbReference>
<dbReference type="PANTHER" id="PTHR24061:SF506">
    <property type="entry name" value="G-PROTEIN COUPLED RECEPTOR FAMILY C GROUP 6 MEMBER A-LIKE PRECURSOR"/>
    <property type="match status" value="1"/>
</dbReference>
<dbReference type="Proteomes" id="UP000694890">
    <property type="component" value="Linkage group LG7_1"/>
</dbReference>
<dbReference type="PRINTS" id="PR00248">
    <property type="entry name" value="GPCRMGR"/>
</dbReference>
<keyword evidence="2" id="KW-1003">Cell membrane</keyword>
<evidence type="ECO:0000256" key="13">
    <source>
        <dbReference type="SAM" id="SignalP"/>
    </source>
</evidence>
<dbReference type="Pfam" id="PF07562">
    <property type="entry name" value="NCD3G"/>
    <property type="match status" value="1"/>
</dbReference>
<feature type="transmembrane region" description="Helical" evidence="12">
    <location>
        <begin position="704"/>
        <end position="723"/>
    </location>
</feature>
<dbReference type="GO" id="GO:0050909">
    <property type="term" value="P:sensory perception of taste"/>
    <property type="evidence" value="ECO:0007669"/>
    <property type="project" value="UniProtKB-ARBA"/>
</dbReference>
<evidence type="ECO:0000256" key="1">
    <source>
        <dbReference type="ARBA" id="ARBA00004651"/>
    </source>
</evidence>
<evidence type="ECO:0000256" key="5">
    <source>
        <dbReference type="ARBA" id="ARBA00022989"/>
    </source>
</evidence>
<dbReference type="GO" id="GO:0004930">
    <property type="term" value="F:G protein-coupled receptor activity"/>
    <property type="evidence" value="ECO:0007669"/>
    <property type="project" value="UniProtKB-KW"/>
</dbReference>
<evidence type="ECO:0000256" key="8">
    <source>
        <dbReference type="ARBA" id="ARBA00023170"/>
    </source>
</evidence>
<feature type="signal peptide" evidence="13">
    <location>
        <begin position="1"/>
        <end position="26"/>
    </location>
</feature>
<keyword evidence="3 12" id="KW-0812">Transmembrane</keyword>
<dbReference type="FunFam" id="3.40.50.2300:FF:000016">
    <property type="entry name" value="Taste 1 receptor member 2"/>
    <property type="match status" value="1"/>
</dbReference>
<keyword evidence="5 12" id="KW-1133">Transmembrane helix</keyword>
<dbReference type="KEGG" id="lcf:108899303"/>
<dbReference type="GO" id="GO:0005886">
    <property type="term" value="C:plasma membrane"/>
    <property type="evidence" value="ECO:0007669"/>
    <property type="project" value="UniProtKB-SubCell"/>
</dbReference>
<proteinExistence type="inferred from homology"/>
<organism evidence="15 16">
    <name type="scientific">Lates calcarifer</name>
    <name type="common">Barramundi</name>
    <name type="synonym">Holocentrus calcarifer</name>
    <dbReference type="NCBI Taxonomy" id="8187"/>
    <lineage>
        <taxon>Eukaryota</taxon>
        <taxon>Metazoa</taxon>
        <taxon>Chordata</taxon>
        <taxon>Craniata</taxon>
        <taxon>Vertebrata</taxon>
        <taxon>Euteleostomi</taxon>
        <taxon>Actinopterygii</taxon>
        <taxon>Neopterygii</taxon>
        <taxon>Teleostei</taxon>
        <taxon>Neoteleostei</taxon>
        <taxon>Acanthomorphata</taxon>
        <taxon>Carangaria</taxon>
        <taxon>Carangaria incertae sedis</taxon>
        <taxon>Centropomidae</taxon>
        <taxon>Lates</taxon>
    </lineage>
</organism>
<evidence type="ECO:0000256" key="10">
    <source>
        <dbReference type="ARBA" id="ARBA00023224"/>
    </source>
</evidence>
<evidence type="ECO:0000256" key="12">
    <source>
        <dbReference type="SAM" id="Phobius"/>
    </source>
</evidence>
<dbReference type="InterPro" id="IPR000068">
    <property type="entry name" value="GPCR_3_Ca_sens_rcpt-rel"/>
</dbReference>
<dbReference type="InterPro" id="IPR001828">
    <property type="entry name" value="ANF_lig-bd_rcpt"/>
</dbReference>
<evidence type="ECO:0000256" key="11">
    <source>
        <dbReference type="ARBA" id="ARBA00038492"/>
    </source>
</evidence>
<keyword evidence="7 12" id="KW-0472">Membrane</keyword>